<gene>
    <name evidence="2" type="ORF">F7Q93_02485</name>
</gene>
<organism evidence="2">
    <name type="scientific">Brucella pituitosa</name>
    <dbReference type="NCBI Taxonomy" id="571256"/>
    <lineage>
        <taxon>Bacteria</taxon>
        <taxon>Pseudomonadati</taxon>
        <taxon>Pseudomonadota</taxon>
        <taxon>Alphaproteobacteria</taxon>
        <taxon>Hyphomicrobiales</taxon>
        <taxon>Brucellaceae</taxon>
        <taxon>Brucella/Ochrobactrum group</taxon>
        <taxon>Brucella</taxon>
    </lineage>
</organism>
<comment type="caution">
    <text evidence="2">The sequence shown here is derived from an EMBL/GenBank/DDBJ whole genome shotgun (WGS) entry which is preliminary data.</text>
</comment>
<evidence type="ECO:0000313" key="2">
    <source>
        <dbReference type="EMBL" id="KAB0573378.1"/>
    </source>
</evidence>
<evidence type="ECO:0000259" key="1">
    <source>
        <dbReference type="Pfam" id="PF13884"/>
    </source>
</evidence>
<sequence>MNAALQTIGSGGLGQTSQGAIGNLQGIGTQFQNLANQAGQGGAANEYLTGTARGDYLNGSPYLDSIISKGAGDIANQTNNMFASGGRYGSGANQGVLSDSIAKYSNDLRNQNYQAERQNQLSAANALESAQQGRFGLQNSALSGASGANQAASGIENQGINNVLGMISQLPTIQNNKVFDAQQQQGVGSQIDSRTQQALQNAINQWQQGDMEAWSRLGGLITAGSGAAGSYGTQTGTSTQNNGGMGALGGILSLVSLFSDSRLKERIVPVGEENGFKVYEYSYRGQKARWRGVMAQEVAKTRPDAVITDPDGKMRVNYAIIGIELTKVA</sequence>
<reference evidence="2" key="1">
    <citation type="submission" date="2019-09" db="EMBL/GenBank/DDBJ databases">
        <title>Draft genome sequences of 48 bacterial type strains from the CCUG.</title>
        <authorList>
            <person name="Tunovic T."/>
            <person name="Pineiro-Iglesias B."/>
            <person name="Unosson C."/>
            <person name="Inganas E."/>
            <person name="Ohlen M."/>
            <person name="Cardew S."/>
            <person name="Jensie-Markopoulos S."/>
            <person name="Salva-Serra F."/>
            <person name="Jaen-Luchoro D."/>
            <person name="Karlsson R."/>
            <person name="Svensson-Stadler L."/>
            <person name="Chun J."/>
            <person name="Moore E."/>
        </authorList>
    </citation>
    <scope>NUCLEOTIDE SEQUENCE</scope>
    <source>
        <strain evidence="2">CCUG 50899</strain>
    </source>
</reference>
<dbReference type="InterPro" id="IPR030392">
    <property type="entry name" value="S74_ICA"/>
</dbReference>
<dbReference type="EMBL" id="VZPE01000001">
    <property type="protein sequence ID" value="KAB0573378.1"/>
    <property type="molecule type" value="Genomic_DNA"/>
</dbReference>
<proteinExistence type="predicted"/>
<protein>
    <submittedName>
        <fullName evidence="2">Tail fiber domain-containing protein</fullName>
    </submittedName>
</protein>
<feature type="domain" description="Peptidase S74" evidence="1">
    <location>
        <begin position="259"/>
        <end position="306"/>
    </location>
</feature>
<dbReference type="AlphaFoldDB" id="A0A643F8M0"/>
<dbReference type="RefSeq" id="WP_128093127.1">
    <property type="nucleotide sequence ID" value="NZ_JBHEEN010000001.1"/>
</dbReference>
<dbReference type="Pfam" id="PF13884">
    <property type="entry name" value="Peptidase_S74"/>
    <property type="match status" value="1"/>
</dbReference>
<accession>A0A643F8M0</accession>
<name>A0A643F8M0_9HYPH</name>